<accession>A0ABT4BG02</accession>
<protein>
    <submittedName>
        <fullName evidence="1">(2Fe-2S)-binding protein</fullName>
    </submittedName>
</protein>
<evidence type="ECO:0000313" key="2">
    <source>
        <dbReference type="Proteomes" id="UP001151002"/>
    </source>
</evidence>
<evidence type="ECO:0000313" key="1">
    <source>
        <dbReference type="EMBL" id="MCY1145444.1"/>
    </source>
</evidence>
<gene>
    <name evidence="1" type="ORF">OWR29_46210</name>
</gene>
<sequence length="249" mass="26047">MDENAGPVLAAIRGAFGTTRLAGLAPGLVVTDPAGWQPADGDVGLLLEAAKRHWPAPPHVAAALMWKAYSYWLSLPVAFSWVAARRVPRVAAADVLIRLDSGPVRLGLRTATPAAVLASDPLAGPGISVVPDETALLGEVRRVLVGEHVQPLLAALQREVRVGRRPMLGSLAAGIAHAARHAVRAVPGASAREVGTLLGALGLESLVEWSADPTGLVTVRRRTCCLAFTLPEPRICTDCCFTPVQVNLG</sequence>
<dbReference type="EMBL" id="JAPNTZ010000026">
    <property type="protein sequence ID" value="MCY1145444.1"/>
    <property type="molecule type" value="Genomic_DNA"/>
</dbReference>
<dbReference type="Proteomes" id="UP001151002">
    <property type="component" value="Unassembled WGS sequence"/>
</dbReference>
<keyword evidence="2" id="KW-1185">Reference proteome</keyword>
<name>A0ABT4BG02_9ACTN</name>
<comment type="caution">
    <text evidence="1">The sequence shown here is derived from an EMBL/GenBank/DDBJ whole genome shotgun (WGS) entry which is preliminary data.</text>
</comment>
<reference evidence="1" key="1">
    <citation type="submission" date="2022-11" db="EMBL/GenBank/DDBJ databases">
        <authorList>
            <person name="Somphong A."/>
            <person name="Phongsopitanun W."/>
        </authorList>
    </citation>
    <scope>NUCLEOTIDE SEQUENCE</scope>
    <source>
        <strain evidence="1">Pm04-4</strain>
    </source>
</reference>
<dbReference type="RefSeq" id="WP_267570063.1">
    <property type="nucleotide sequence ID" value="NZ_JAPNTZ010000026.1"/>
</dbReference>
<proteinExistence type="predicted"/>
<organism evidence="1 2">
    <name type="scientific">Paractinoplanes pyxinae</name>
    <dbReference type="NCBI Taxonomy" id="2997416"/>
    <lineage>
        <taxon>Bacteria</taxon>
        <taxon>Bacillati</taxon>
        <taxon>Actinomycetota</taxon>
        <taxon>Actinomycetes</taxon>
        <taxon>Micromonosporales</taxon>
        <taxon>Micromonosporaceae</taxon>
        <taxon>Paractinoplanes</taxon>
    </lineage>
</organism>